<gene>
    <name evidence="2" type="ORF">SSFG_07853</name>
</gene>
<feature type="transmembrane region" description="Helical" evidence="1">
    <location>
        <begin position="77"/>
        <end position="97"/>
    </location>
</feature>
<reference evidence="3" key="1">
    <citation type="submission" date="2008-12" db="EMBL/GenBank/DDBJ databases">
        <title>Annotation of Streptomyces ghanaensis ATCC 14672.</title>
        <authorList>
            <consortium name="The Broad Institute Genome Sequencing Platform"/>
            <consortium name="Broad Institute Microbial Sequencing Center"/>
            <person name="Fischbach M."/>
            <person name="Ward D."/>
            <person name="Young S."/>
            <person name="Kodira C.D."/>
            <person name="Zeng Q."/>
            <person name="Koehrsen M."/>
            <person name="Godfrey P."/>
            <person name="Alvarado L."/>
            <person name="Berlin A.M."/>
            <person name="Borenstein D."/>
            <person name="Chen Z."/>
            <person name="Engels R."/>
            <person name="Freedman E."/>
            <person name="Gellesch M."/>
            <person name="Goldberg J."/>
            <person name="Griggs A."/>
            <person name="Gujja S."/>
            <person name="Heiman D.I."/>
            <person name="Hepburn T.A."/>
            <person name="Howarth C."/>
            <person name="Jen D."/>
            <person name="Larson L."/>
            <person name="Lewis B."/>
            <person name="Mehta T."/>
            <person name="Park D."/>
            <person name="Pearson M."/>
            <person name="Roberts A."/>
            <person name="Saif S."/>
            <person name="Shea T.D."/>
            <person name="Shenoy N."/>
            <person name="Sisk P."/>
            <person name="Stolte C."/>
            <person name="Sykes S.N."/>
            <person name="Walk T."/>
            <person name="White J."/>
            <person name="Yandava C."/>
            <person name="Straight P."/>
            <person name="Clardy J."/>
            <person name="Hung D."/>
            <person name="Kolter R."/>
            <person name="Mekalanos J."/>
            <person name="Walker S."/>
            <person name="Walsh C.T."/>
            <person name="Wieland B.L.C."/>
            <person name="Ilzarbe M."/>
            <person name="Galagan J."/>
            <person name="Nusbaum C."/>
            <person name="Birren B."/>
        </authorList>
    </citation>
    <scope>NUCLEOTIDE SEQUENCE [LARGE SCALE GENOMIC DNA]</scope>
    <source>
        <strain evidence="3">ATCC 14672 / DSM 40746 / JCM 4963 / KCTC 9882 / NRRL B-12104 / FH 1290</strain>
    </source>
</reference>
<evidence type="ECO:0000313" key="3">
    <source>
        <dbReference type="Proteomes" id="UP000003824"/>
    </source>
</evidence>
<keyword evidence="1" id="KW-0812">Transmembrane</keyword>
<proteinExistence type="predicted"/>
<evidence type="ECO:0000313" key="2">
    <source>
        <dbReference type="EMBL" id="EFE72618.2"/>
    </source>
</evidence>
<accession>D6AAT3</accession>
<name>D6AAT3_STRV1</name>
<sequence length="99" mass="10778">MFGVEIPMEARMHETLLAARTSHSVNYGELITGALVATFGSVLTLNVRGCAEVVADFPGTWISSAFYRNDHSLRIPAALFAVWGSISALINLKILFFGF</sequence>
<dbReference type="EMBL" id="DS999642">
    <property type="protein sequence ID" value="EFE72618.2"/>
    <property type="molecule type" value="Genomic_DNA"/>
</dbReference>
<keyword evidence="1" id="KW-1133">Transmembrane helix</keyword>
<dbReference type="Proteomes" id="UP000003824">
    <property type="component" value="Unassembled WGS sequence"/>
</dbReference>
<organism evidence="2 3">
    <name type="scientific">Streptomyces viridosporus (strain ATCC 14672 / DSM 40746 / JCM 4963 / KCTC 9882 / NRRL B-12104 / FH 1290)</name>
    <name type="common">Streptomyces ghanaensis</name>
    <dbReference type="NCBI Taxonomy" id="566461"/>
    <lineage>
        <taxon>Bacteria</taxon>
        <taxon>Bacillati</taxon>
        <taxon>Actinomycetota</taxon>
        <taxon>Actinomycetes</taxon>
        <taxon>Kitasatosporales</taxon>
        <taxon>Streptomycetaceae</taxon>
        <taxon>Streptomyces</taxon>
    </lineage>
</organism>
<dbReference type="AlphaFoldDB" id="D6AAT3"/>
<keyword evidence="1" id="KW-0472">Membrane</keyword>
<evidence type="ECO:0000256" key="1">
    <source>
        <dbReference type="SAM" id="Phobius"/>
    </source>
</evidence>
<protein>
    <submittedName>
        <fullName evidence="2">Predicted protein</fullName>
    </submittedName>
</protein>